<comment type="subcellular location">
    <subcellularLocation>
        <location evidence="9">Cell membrane</location>
        <topology evidence="9">Single-pass membrane protein</topology>
    </subcellularLocation>
    <subcellularLocation>
        <location evidence="1">Membrane</location>
    </subcellularLocation>
</comment>
<evidence type="ECO:0000256" key="8">
    <source>
        <dbReference type="ARBA" id="ARBA00023136"/>
    </source>
</evidence>
<evidence type="ECO:0000256" key="6">
    <source>
        <dbReference type="ARBA" id="ARBA00022989"/>
    </source>
</evidence>
<dbReference type="GO" id="GO:0065002">
    <property type="term" value="P:intracellular protein transmembrane transport"/>
    <property type="evidence" value="ECO:0007669"/>
    <property type="project" value="UniProtKB-UniRule"/>
</dbReference>
<dbReference type="InterPro" id="IPR001901">
    <property type="entry name" value="Translocase_SecE/Sec61-g"/>
</dbReference>
<keyword evidence="4 9" id="KW-0812">Transmembrane</keyword>
<evidence type="ECO:0000256" key="3">
    <source>
        <dbReference type="ARBA" id="ARBA00022475"/>
    </source>
</evidence>
<keyword evidence="5 9" id="KW-0653">Protein transport</keyword>
<keyword evidence="2 9" id="KW-0813">Transport</keyword>
<dbReference type="PANTHER" id="PTHR33910:SF1">
    <property type="entry name" value="PROTEIN TRANSLOCASE SUBUNIT SECE"/>
    <property type="match status" value="1"/>
</dbReference>
<dbReference type="EMBL" id="MHTS01000024">
    <property type="protein sequence ID" value="OHA63905.1"/>
    <property type="molecule type" value="Genomic_DNA"/>
</dbReference>
<evidence type="ECO:0000256" key="7">
    <source>
        <dbReference type="ARBA" id="ARBA00023010"/>
    </source>
</evidence>
<comment type="function">
    <text evidence="9">Essential subunit of the Sec protein translocation channel SecYEG. Clamps together the 2 halves of SecY. May contact the channel plug during translocation.</text>
</comment>
<dbReference type="InterPro" id="IPR005807">
    <property type="entry name" value="SecE_bac"/>
</dbReference>
<dbReference type="Proteomes" id="UP000178170">
    <property type="component" value="Unassembled WGS sequence"/>
</dbReference>
<gene>
    <name evidence="9" type="primary">secE</name>
    <name evidence="10" type="ORF">A2843_01160</name>
</gene>
<dbReference type="GO" id="GO:0006605">
    <property type="term" value="P:protein targeting"/>
    <property type="evidence" value="ECO:0007669"/>
    <property type="project" value="UniProtKB-UniRule"/>
</dbReference>
<evidence type="ECO:0000256" key="2">
    <source>
        <dbReference type="ARBA" id="ARBA00022448"/>
    </source>
</evidence>
<sequence length="69" mass="7865">MKIVNPLKQLPGALNFLREVKTEGMRVNWPTREKTIKDTLIVIGFAVAIAVFLSVSDYIFQSVLDRFLL</sequence>
<dbReference type="AlphaFoldDB" id="A0A1G2QTG9"/>
<comment type="caution">
    <text evidence="10">The sequence shown here is derived from an EMBL/GenBank/DDBJ whole genome shotgun (WGS) entry which is preliminary data.</text>
</comment>
<keyword evidence="3 9" id="KW-1003">Cell membrane</keyword>
<comment type="similarity">
    <text evidence="9">Belongs to the SecE/SEC61-gamma family.</text>
</comment>
<dbReference type="GO" id="GO:0005886">
    <property type="term" value="C:plasma membrane"/>
    <property type="evidence" value="ECO:0007669"/>
    <property type="project" value="UniProtKB-SubCell"/>
</dbReference>
<organism evidence="10 11">
    <name type="scientific">Candidatus Wildermuthbacteria bacterium RIFCSPHIGHO2_01_FULL_48_27b</name>
    <dbReference type="NCBI Taxonomy" id="1802447"/>
    <lineage>
        <taxon>Bacteria</taxon>
        <taxon>Candidatus Wildermuthiibacteriota</taxon>
    </lineage>
</organism>
<dbReference type="PANTHER" id="PTHR33910">
    <property type="entry name" value="PROTEIN TRANSLOCASE SUBUNIT SECE"/>
    <property type="match status" value="1"/>
</dbReference>
<dbReference type="GO" id="GO:0009306">
    <property type="term" value="P:protein secretion"/>
    <property type="evidence" value="ECO:0007669"/>
    <property type="project" value="UniProtKB-UniRule"/>
</dbReference>
<reference evidence="10 11" key="1">
    <citation type="journal article" date="2016" name="Nat. Commun.">
        <title>Thousands of microbial genomes shed light on interconnected biogeochemical processes in an aquifer system.</title>
        <authorList>
            <person name="Anantharaman K."/>
            <person name="Brown C.T."/>
            <person name="Hug L.A."/>
            <person name="Sharon I."/>
            <person name="Castelle C.J."/>
            <person name="Probst A.J."/>
            <person name="Thomas B.C."/>
            <person name="Singh A."/>
            <person name="Wilkins M.J."/>
            <person name="Karaoz U."/>
            <person name="Brodie E.L."/>
            <person name="Williams K.H."/>
            <person name="Hubbard S.S."/>
            <person name="Banfield J.F."/>
        </authorList>
    </citation>
    <scope>NUCLEOTIDE SEQUENCE [LARGE SCALE GENOMIC DNA]</scope>
</reference>
<protein>
    <recommendedName>
        <fullName evidence="9">Protein translocase subunit SecE</fullName>
    </recommendedName>
</protein>
<evidence type="ECO:0000313" key="10">
    <source>
        <dbReference type="EMBL" id="OHA63905.1"/>
    </source>
</evidence>
<evidence type="ECO:0000256" key="1">
    <source>
        <dbReference type="ARBA" id="ARBA00004370"/>
    </source>
</evidence>
<keyword evidence="6 9" id="KW-1133">Transmembrane helix</keyword>
<comment type="subunit">
    <text evidence="9">Component of the Sec protein translocase complex. Heterotrimer consisting of SecY, SecE and SecG subunits. The heterotrimers can form oligomers, although 1 heterotrimer is thought to be able to translocate proteins. Interacts with the ribosome. Interacts with SecDF, and other proteins may be involved. Interacts with SecA.</text>
</comment>
<name>A0A1G2QTG9_9BACT</name>
<accession>A0A1G2QTG9</accession>
<dbReference type="GO" id="GO:0043952">
    <property type="term" value="P:protein transport by the Sec complex"/>
    <property type="evidence" value="ECO:0007669"/>
    <property type="project" value="UniProtKB-UniRule"/>
</dbReference>
<evidence type="ECO:0000256" key="9">
    <source>
        <dbReference type="HAMAP-Rule" id="MF_00422"/>
    </source>
</evidence>
<feature type="transmembrane region" description="Helical" evidence="9">
    <location>
        <begin position="40"/>
        <end position="60"/>
    </location>
</feature>
<dbReference type="InterPro" id="IPR038379">
    <property type="entry name" value="SecE_sf"/>
</dbReference>
<keyword evidence="8 9" id="KW-0472">Membrane</keyword>
<dbReference type="HAMAP" id="MF_00422">
    <property type="entry name" value="SecE"/>
    <property type="match status" value="1"/>
</dbReference>
<dbReference type="Pfam" id="PF00584">
    <property type="entry name" value="SecE"/>
    <property type="match status" value="1"/>
</dbReference>
<dbReference type="GO" id="GO:0008320">
    <property type="term" value="F:protein transmembrane transporter activity"/>
    <property type="evidence" value="ECO:0007669"/>
    <property type="project" value="UniProtKB-UniRule"/>
</dbReference>
<evidence type="ECO:0000256" key="5">
    <source>
        <dbReference type="ARBA" id="ARBA00022927"/>
    </source>
</evidence>
<proteinExistence type="inferred from homology"/>
<evidence type="ECO:0000256" key="4">
    <source>
        <dbReference type="ARBA" id="ARBA00022692"/>
    </source>
</evidence>
<dbReference type="Gene3D" id="1.20.5.1030">
    <property type="entry name" value="Preprotein translocase secy subunit"/>
    <property type="match status" value="1"/>
</dbReference>
<evidence type="ECO:0000313" key="11">
    <source>
        <dbReference type="Proteomes" id="UP000178170"/>
    </source>
</evidence>
<keyword evidence="7 9" id="KW-0811">Translocation</keyword>
<dbReference type="NCBIfam" id="TIGR00964">
    <property type="entry name" value="secE_bact"/>
    <property type="match status" value="1"/>
</dbReference>